<evidence type="ECO:0000313" key="3">
    <source>
        <dbReference type="Proteomes" id="UP000823405"/>
    </source>
</evidence>
<reference evidence="2" key="1">
    <citation type="journal article" date="2020" name="Fungal Divers.">
        <title>Resolving the Mortierellaceae phylogeny through synthesis of multi-gene phylogenetics and phylogenomics.</title>
        <authorList>
            <person name="Vandepol N."/>
            <person name="Liber J."/>
            <person name="Desiro A."/>
            <person name="Na H."/>
            <person name="Kennedy M."/>
            <person name="Barry K."/>
            <person name="Grigoriev I.V."/>
            <person name="Miller A.N."/>
            <person name="O'Donnell K."/>
            <person name="Stajich J.E."/>
            <person name="Bonito G."/>
        </authorList>
    </citation>
    <scope>NUCLEOTIDE SEQUENCE</scope>
    <source>
        <strain evidence="2">NVP60</strain>
    </source>
</reference>
<sequence length="910" mass="100482">MGQNQSTPSTEEPYHKRHYTATNRQIQRQNSISLTSPAHTLLQNPGPNPLRDYALKRAGTLTMQSNSTQTAGQSSSTVNLHSATIGGGGSGVGGFGGSGVTGDNNNNNTGATTITEGGDEGARPFIRLLPIEIPQPVYFDESSASEEDYDYEDDGGDGEYSDEHSDHTHSRHNSSSHLRHRNQHVHPHHSNDYSDDDDDDLVEHDLYGHRSKSNNNNINNTNNRGLASSPSYLDSSALNGRTNTSSSDNYGYEHSHHYHQRQTREQADYRRSKEEEEEDFSYLSPVSGQRRFAKPTYPRGGLHSEPYYPAHHLDLDHEHHPHNQNLTDTDSDDDEAYNEELLLKRYQLRDLPSHSPSGDATDNIVSQLDVKSSASITTTESTRSPTTTSTLILDAIREEKEQSDEEDSRISPSHASTTFSHPSKRAQGEEGEGGEGGIGGPVLVSSSNNSLKEKSRMGYSLDSTQPLQEANNQHNSNIKGDARSLPSTPRPCRLISIKDKDKDKDKDRSRSKREVKGEEEVEELEESGMMANRSGPIWTCDFFTRKRLYTTNKVQVLHDGQETSTIGTQDTTIATSTTAHQDNTNTNTTPLPLMSFAEGVQPDSSLPVTSTSSLQRTSQLLDKATLLELRLELQAFGMRFHELNDSLLTDLMTQMRQAKLMLFESTTTSSSSSSFLDPNGSALVVRRVDSVEAEMHARLLRDIETRIQDRVLAMEQTSARLEKCFDQMEARLGALEIILVAGAAGAGTGNGTAGATTTTTVLKRPRPESMYKILQQQQQLQLQQQQLQREQEQQERLRSQQQQQQQQQQGQGQGGHGLGFTTTHPRSSDSSPESPTPDKFQSPPSSSSSTPLPRTITTTGFASQSSSSSSLQQDHNTHAQQPAQQESSQPLSHTSFNNALLPFPPPPRLQ</sequence>
<name>A0A9P6UMR8_9FUNG</name>
<dbReference type="Proteomes" id="UP000823405">
    <property type="component" value="Unassembled WGS sequence"/>
</dbReference>
<feature type="region of interest" description="Disordered" evidence="1">
    <location>
        <begin position="1"/>
        <end position="28"/>
    </location>
</feature>
<dbReference type="OrthoDB" id="2446962at2759"/>
<dbReference type="EMBL" id="JAAAIN010000537">
    <property type="protein sequence ID" value="KAG0313194.1"/>
    <property type="molecule type" value="Genomic_DNA"/>
</dbReference>
<organism evidence="2 3">
    <name type="scientific">Linnemannia gamsii</name>
    <dbReference type="NCBI Taxonomy" id="64522"/>
    <lineage>
        <taxon>Eukaryota</taxon>
        <taxon>Fungi</taxon>
        <taxon>Fungi incertae sedis</taxon>
        <taxon>Mucoromycota</taxon>
        <taxon>Mortierellomycotina</taxon>
        <taxon>Mortierellomycetes</taxon>
        <taxon>Mortierellales</taxon>
        <taxon>Mortierellaceae</taxon>
        <taxon>Linnemannia</taxon>
    </lineage>
</organism>
<keyword evidence="3" id="KW-1185">Reference proteome</keyword>
<feature type="compositionally biased region" description="Low complexity" evidence="1">
    <location>
        <begin position="799"/>
        <end position="810"/>
    </location>
</feature>
<feature type="compositionally biased region" description="Acidic residues" evidence="1">
    <location>
        <begin position="193"/>
        <end position="202"/>
    </location>
</feature>
<proteinExistence type="predicted"/>
<dbReference type="AlphaFoldDB" id="A0A9P6UMR8"/>
<feature type="compositionally biased region" description="Basic residues" evidence="1">
    <location>
        <begin position="169"/>
        <end position="188"/>
    </location>
</feature>
<comment type="caution">
    <text evidence="2">The sequence shown here is derived from an EMBL/GenBank/DDBJ whole genome shotgun (WGS) entry which is preliminary data.</text>
</comment>
<evidence type="ECO:0000256" key="1">
    <source>
        <dbReference type="SAM" id="MobiDB-lite"/>
    </source>
</evidence>
<feature type="compositionally biased region" description="Low complexity" evidence="1">
    <location>
        <begin position="375"/>
        <end position="390"/>
    </location>
</feature>
<feature type="region of interest" description="Disordered" evidence="1">
    <location>
        <begin position="398"/>
        <end position="528"/>
    </location>
</feature>
<feature type="compositionally biased region" description="Polar residues" evidence="1">
    <location>
        <begin position="224"/>
        <end position="249"/>
    </location>
</feature>
<feature type="compositionally biased region" description="Polar residues" evidence="1">
    <location>
        <begin position="410"/>
        <end position="421"/>
    </location>
</feature>
<feature type="region of interest" description="Disordered" evidence="1">
    <location>
        <begin position="372"/>
        <end position="391"/>
    </location>
</feature>
<feature type="region of interest" description="Disordered" evidence="1">
    <location>
        <begin position="791"/>
        <end position="910"/>
    </location>
</feature>
<feature type="compositionally biased region" description="Polar residues" evidence="1">
    <location>
        <begin position="1"/>
        <end position="10"/>
    </location>
</feature>
<protein>
    <submittedName>
        <fullName evidence="2">Uncharacterized protein</fullName>
    </submittedName>
</protein>
<feature type="compositionally biased region" description="Acidic residues" evidence="1">
    <location>
        <begin position="143"/>
        <end position="160"/>
    </location>
</feature>
<feature type="compositionally biased region" description="Basic and acidic residues" evidence="1">
    <location>
        <begin position="496"/>
        <end position="518"/>
    </location>
</feature>
<accession>A0A9P6UMR8</accession>
<feature type="compositionally biased region" description="Low complexity" evidence="1">
    <location>
        <begin position="214"/>
        <end position="223"/>
    </location>
</feature>
<feature type="compositionally biased region" description="Basic and acidic residues" evidence="1">
    <location>
        <begin position="262"/>
        <end position="274"/>
    </location>
</feature>
<feature type="compositionally biased region" description="Low complexity" evidence="1">
    <location>
        <begin position="101"/>
        <end position="116"/>
    </location>
</feature>
<feature type="region of interest" description="Disordered" evidence="1">
    <location>
        <begin position="96"/>
        <end position="121"/>
    </location>
</feature>
<feature type="compositionally biased region" description="Low complexity" evidence="1">
    <location>
        <begin position="842"/>
        <end position="890"/>
    </location>
</feature>
<evidence type="ECO:0000313" key="2">
    <source>
        <dbReference type="EMBL" id="KAG0313194.1"/>
    </source>
</evidence>
<feature type="region of interest" description="Disordered" evidence="1">
    <location>
        <begin position="137"/>
        <end position="333"/>
    </location>
</feature>
<dbReference type="PANTHER" id="PTHR24258">
    <property type="entry name" value="SERINE PROTEASE-RELATED"/>
    <property type="match status" value="1"/>
</dbReference>
<gene>
    <name evidence="2" type="ORF">BGZ97_010430</name>
</gene>
<feature type="compositionally biased region" description="Polar residues" evidence="1">
    <location>
        <begin position="461"/>
        <end position="478"/>
    </location>
</feature>
<feature type="compositionally biased region" description="Basic and acidic residues" evidence="1">
    <location>
        <begin position="311"/>
        <end position="321"/>
    </location>
</feature>